<keyword evidence="1" id="KW-0614">Plasmid</keyword>
<dbReference type="AlphaFoldDB" id="A0A345ILW3"/>
<reference evidence="1 2" key="1">
    <citation type="submission" date="2018-07" db="EMBL/GenBank/DDBJ databases">
        <title>Complete Genome and Methylome Analysis of Deinococcus wulumuqiensis NEB 479.</title>
        <authorList>
            <person name="Fomenkov A."/>
            <person name="Luyten Y."/>
            <person name="Vincze T."/>
            <person name="Anton B.P."/>
            <person name="Clark T."/>
            <person name="Roberts R.J."/>
            <person name="Morgan R.D."/>
        </authorList>
    </citation>
    <scope>NUCLEOTIDE SEQUENCE [LARGE SCALE GENOMIC DNA]</scope>
    <source>
        <strain evidence="1 2">NEB 479</strain>
        <plasmid evidence="2">Plasmid pdrdi</plasmid>
    </source>
</reference>
<gene>
    <name evidence="1" type="ORF">DVJ83_16155</name>
</gene>
<evidence type="ECO:0008006" key="3">
    <source>
        <dbReference type="Google" id="ProtNLM"/>
    </source>
</evidence>
<name>A0A345ILW3_9DEIO</name>
<evidence type="ECO:0000313" key="2">
    <source>
        <dbReference type="Proteomes" id="UP000253744"/>
    </source>
</evidence>
<dbReference type="KEGG" id="dwu:DVJ83_16155"/>
<proteinExistence type="predicted"/>
<evidence type="ECO:0000313" key="1">
    <source>
        <dbReference type="EMBL" id="AXH00686.1"/>
    </source>
</evidence>
<accession>A0A345ILW3</accession>
<geneLocation type="plasmid" evidence="2">
    <name>pdrdi</name>
</geneLocation>
<protein>
    <recommendedName>
        <fullName evidence="3">Type II secretion system protein</fullName>
    </recommendedName>
</protein>
<organism evidence="1 2">
    <name type="scientific">Deinococcus wulumuqiensis</name>
    <dbReference type="NCBI Taxonomy" id="980427"/>
    <lineage>
        <taxon>Bacteria</taxon>
        <taxon>Thermotogati</taxon>
        <taxon>Deinococcota</taxon>
        <taxon>Deinococci</taxon>
        <taxon>Deinococcales</taxon>
        <taxon>Deinococcaceae</taxon>
        <taxon>Deinococcus</taxon>
    </lineage>
</organism>
<dbReference type="Proteomes" id="UP000253744">
    <property type="component" value="Plasmid pDrdI"/>
</dbReference>
<dbReference type="EMBL" id="CP031163">
    <property type="protein sequence ID" value="AXH00686.1"/>
    <property type="molecule type" value="Genomic_DNA"/>
</dbReference>
<sequence>MHRHNAGVTIAESLLAATVLLIAAASFAMLATQSARTTSSSQLAVYGADALSAAASAVQRGNPRYLQARALNAEDLQLLASTGGRRAALRPALRGEIKPLGGDPPRYLITIQGPDFQVSATATAPGGSP</sequence>